<organism evidence="3 4">
    <name type="scientific">Clostridium innocuum</name>
    <dbReference type="NCBI Taxonomy" id="1522"/>
    <lineage>
        <taxon>Bacteria</taxon>
        <taxon>Bacillati</taxon>
        <taxon>Bacillota</taxon>
        <taxon>Clostridia</taxon>
        <taxon>Eubacteriales</taxon>
        <taxon>Clostridiaceae</taxon>
        <taxon>Clostridium</taxon>
    </lineage>
</organism>
<evidence type="ECO:0000313" key="3">
    <source>
        <dbReference type="EMBL" id="KGJ53200.1"/>
    </source>
</evidence>
<dbReference type="InterPro" id="IPR001387">
    <property type="entry name" value="Cro/C1-type_HTH"/>
</dbReference>
<accession>A0A099I649</accession>
<keyword evidence="1" id="KW-0238">DNA-binding</keyword>
<evidence type="ECO:0000313" key="4">
    <source>
        <dbReference type="Proteomes" id="UP000030008"/>
    </source>
</evidence>
<dbReference type="PROSITE" id="PS50943">
    <property type="entry name" value="HTH_CROC1"/>
    <property type="match status" value="1"/>
</dbReference>
<dbReference type="PANTHER" id="PTHR46558:SF15">
    <property type="entry name" value="HELIX-TURN-HELIX DOMAIN PROTEIN"/>
    <property type="match status" value="1"/>
</dbReference>
<sequence>MFHLKMIEYRKKNMMTQEELADRLGVSRQTITKWEKGTILPSLEYLIDLSRLFGVTIDHLVKDDDCICESSHQVHTTALAEFLVTAKRSTYAARKNKTEGTRQGSHDYMFSRNPYTYRDSFFGASCFSGQELVYRDAQACWSMNYYGTVLHEAFHGDFLKEALMLVDTQRPYRGPAMYRKGEYTYISEVEGDICLFQGHESIFYQTQKIYEGCFNGGVIR</sequence>
<dbReference type="SMART" id="SM00530">
    <property type="entry name" value="HTH_XRE"/>
    <property type="match status" value="1"/>
</dbReference>
<dbReference type="InterPro" id="IPR043735">
    <property type="entry name" value="DUF5680"/>
</dbReference>
<dbReference type="Proteomes" id="UP000030008">
    <property type="component" value="Unassembled WGS sequence"/>
</dbReference>
<dbReference type="InterPro" id="IPR010982">
    <property type="entry name" value="Lambda_DNA-bd_dom_sf"/>
</dbReference>
<dbReference type="PANTHER" id="PTHR46558">
    <property type="entry name" value="TRACRIPTIONAL REGULATORY PROTEIN-RELATED-RELATED"/>
    <property type="match status" value="1"/>
</dbReference>
<dbReference type="AlphaFoldDB" id="A0A099I649"/>
<dbReference type="GO" id="GO:0003677">
    <property type="term" value="F:DNA binding"/>
    <property type="evidence" value="ECO:0007669"/>
    <property type="project" value="UniProtKB-KW"/>
</dbReference>
<proteinExistence type="predicted"/>
<dbReference type="RefSeq" id="WP_044905402.1">
    <property type="nucleotide sequence ID" value="NZ_JAQCQO010000019.1"/>
</dbReference>
<reference evidence="3 4" key="1">
    <citation type="submission" date="2014-08" db="EMBL/GenBank/DDBJ databases">
        <title>Clostridium innocuum, an unnegligible vancomycin-resistant pathogen causing extra-intestinal infections.</title>
        <authorList>
            <person name="Feng Y."/>
            <person name="Chiu C.-H."/>
        </authorList>
    </citation>
    <scope>NUCLEOTIDE SEQUENCE [LARGE SCALE GENOMIC DNA]</scope>
    <source>
        <strain evidence="3 4">AN88</strain>
    </source>
</reference>
<protein>
    <submittedName>
        <fullName evidence="3">XRE family transcriptional regulator</fullName>
    </submittedName>
</protein>
<gene>
    <name evidence="3" type="ORF">CIAN88_10715</name>
</gene>
<evidence type="ECO:0000259" key="2">
    <source>
        <dbReference type="PROSITE" id="PS50943"/>
    </source>
</evidence>
<dbReference type="Pfam" id="PF18931">
    <property type="entry name" value="DUF5680"/>
    <property type="match status" value="1"/>
</dbReference>
<dbReference type="SUPFAM" id="SSF47413">
    <property type="entry name" value="lambda repressor-like DNA-binding domains"/>
    <property type="match status" value="1"/>
</dbReference>
<dbReference type="CDD" id="cd00093">
    <property type="entry name" value="HTH_XRE"/>
    <property type="match status" value="1"/>
</dbReference>
<comment type="caution">
    <text evidence="3">The sequence shown here is derived from an EMBL/GenBank/DDBJ whole genome shotgun (WGS) entry which is preliminary data.</text>
</comment>
<name>A0A099I649_CLOIN</name>
<evidence type="ECO:0000256" key="1">
    <source>
        <dbReference type="ARBA" id="ARBA00023125"/>
    </source>
</evidence>
<dbReference type="Gene3D" id="1.10.260.40">
    <property type="entry name" value="lambda repressor-like DNA-binding domains"/>
    <property type="match status" value="1"/>
</dbReference>
<dbReference type="EMBL" id="JQIF01000044">
    <property type="protein sequence ID" value="KGJ53200.1"/>
    <property type="molecule type" value="Genomic_DNA"/>
</dbReference>
<dbReference type="Pfam" id="PF01381">
    <property type="entry name" value="HTH_3"/>
    <property type="match status" value="1"/>
</dbReference>
<feature type="domain" description="HTH cro/C1-type" evidence="2">
    <location>
        <begin position="6"/>
        <end position="60"/>
    </location>
</feature>